<keyword evidence="1" id="KW-0472">Membrane</keyword>
<gene>
    <name evidence="2" type="ORF">ARMSODRAFT_978466</name>
</gene>
<evidence type="ECO:0000256" key="1">
    <source>
        <dbReference type="SAM" id="Phobius"/>
    </source>
</evidence>
<evidence type="ECO:0000313" key="3">
    <source>
        <dbReference type="Proteomes" id="UP000218334"/>
    </source>
</evidence>
<name>A0A2H3B379_9AGAR</name>
<proteinExistence type="predicted"/>
<sequence length="136" mass="15516">MIAVKKRVADISRRGQVERLKLHLFGTGPPALLNLLGLTVRSGLRTAFAPNSLSRSEFIEKYAIVFPIFFSLNVLNIEHHYPVPEGRNYRRYTNIHLYLALGLFGTMVQCMFYRTVGTYHSPSLDELLQNQPPILV</sequence>
<accession>A0A2H3B379</accession>
<dbReference type="Proteomes" id="UP000218334">
    <property type="component" value="Unassembled WGS sequence"/>
</dbReference>
<evidence type="ECO:0000313" key="2">
    <source>
        <dbReference type="EMBL" id="PBK65369.1"/>
    </source>
</evidence>
<keyword evidence="1" id="KW-1133">Transmembrane helix</keyword>
<organism evidence="2 3">
    <name type="scientific">Armillaria solidipes</name>
    <dbReference type="NCBI Taxonomy" id="1076256"/>
    <lineage>
        <taxon>Eukaryota</taxon>
        <taxon>Fungi</taxon>
        <taxon>Dikarya</taxon>
        <taxon>Basidiomycota</taxon>
        <taxon>Agaricomycotina</taxon>
        <taxon>Agaricomycetes</taxon>
        <taxon>Agaricomycetidae</taxon>
        <taxon>Agaricales</taxon>
        <taxon>Marasmiineae</taxon>
        <taxon>Physalacriaceae</taxon>
        <taxon>Armillaria</taxon>
    </lineage>
</organism>
<dbReference type="AlphaFoldDB" id="A0A2H3B379"/>
<keyword evidence="1" id="KW-0812">Transmembrane</keyword>
<reference evidence="3" key="1">
    <citation type="journal article" date="2017" name="Nat. Ecol. Evol.">
        <title>Genome expansion and lineage-specific genetic innovations in the forest pathogenic fungi Armillaria.</title>
        <authorList>
            <person name="Sipos G."/>
            <person name="Prasanna A.N."/>
            <person name="Walter M.C."/>
            <person name="O'Connor E."/>
            <person name="Balint B."/>
            <person name="Krizsan K."/>
            <person name="Kiss B."/>
            <person name="Hess J."/>
            <person name="Varga T."/>
            <person name="Slot J."/>
            <person name="Riley R."/>
            <person name="Boka B."/>
            <person name="Rigling D."/>
            <person name="Barry K."/>
            <person name="Lee J."/>
            <person name="Mihaltcheva S."/>
            <person name="LaButti K."/>
            <person name="Lipzen A."/>
            <person name="Waldron R."/>
            <person name="Moloney N.M."/>
            <person name="Sperisen C."/>
            <person name="Kredics L."/>
            <person name="Vagvoelgyi C."/>
            <person name="Patrignani A."/>
            <person name="Fitzpatrick D."/>
            <person name="Nagy I."/>
            <person name="Doyle S."/>
            <person name="Anderson J.B."/>
            <person name="Grigoriev I.V."/>
            <person name="Gueldener U."/>
            <person name="Muensterkoetter M."/>
            <person name="Nagy L.G."/>
        </authorList>
    </citation>
    <scope>NUCLEOTIDE SEQUENCE [LARGE SCALE GENOMIC DNA]</scope>
    <source>
        <strain evidence="3">28-4</strain>
    </source>
</reference>
<keyword evidence="3" id="KW-1185">Reference proteome</keyword>
<dbReference type="EMBL" id="KZ293446">
    <property type="protein sequence ID" value="PBK65369.1"/>
    <property type="molecule type" value="Genomic_DNA"/>
</dbReference>
<feature type="transmembrane region" description="Helical" evidence="1">
    <location>
        <begin position="95"/>
        <end position="116"/>
    </location>
</feature>
<protein>
    <submittedName>
        <fullName evidence="2">Uncharacterized protein</fullName>
    </submittedName>
</protein>